<comment type="caution">
    <text evidence="2">The sequence shown here is derived from an EMBL/GenBank/DDBJ whole genome shotgun (WGS) entry which is preliminary data.</text>
</comment>
<feature type="domain" description="Retrotransposon gag" evidence="1">
    <location>
        <begin position="120"/>
        <end position="211"/>
    </location>
</feature>
<accession>A0AAW2L7W4</accession>
<evidence type="ECO:0000313" key="2">
    <source>
        <dbReference type="EMBL" id="KAL0315331.1"/>
    </source>
</evidence>
<dbReference type="EMBL" id="JACGWJ010000025">
    <property type="protein sequence ID" value="KAL0315331.1"/>
    <property type="molecule type" value="Genomic_DNA"/>
</dbReference>
<reference evidence="2" key="1">
    <citation type="submission" date="2020-06" db="EMBL/GenBank/DDBJ databases">
        <authorList>
            <person name="Li T."/>
            <person name="Hu X."/>
            <person name="Zhang T."/>
            <person name="Song X."/>
            <person name="Zhang H."/>
            <person name="Dai N."/>
            <person name="Sheng W."/>
            <person name="Hou X."/>
            <person name="Wei L."/>
        </authorList>
    </citation>
    <scope>NUCLEOTIDE SEQUENCE</scope>
    <source>
        <strain evidence="2">G02</strain>
        <tissue evidence="2">Leaf</tissue>
    </source>
</reference>
<dbReference type="AlphaFoldDB" id="A0AAW2L7W4"/>
<evidence type="ECO:0000259" key="1">
    <source>
        <dbReference type="Pfam" id="PF03732"/>
    </source>
</evidence>
<organism evidence="2">
    <name type="scientific">Sesamum radiatum</name>
    <name type="common">Black benniseed</name>
    <dbReference type="NCBI Taxonomy" id="300843"/>
    <lineage>
        <taxon>Eukaryota</taxon>
        <taxon>Viridiplantae</taxon>
        <taxon>Streptophyta</taxon>
        <taxon>Embryophyta</taxon>
        <taxon>Tracheophyta</taxon>
        <taxon>Spermatophyta</taxon>
        <taxon>Magnoliopsida</taxon>
        <taxon>eudicotyledons</taxon>
        <taxon>Gunneridae</taxon>
        <taxon>Pentapetalae</taxon>
        <taxon>asterids</taxon>
        <taxon>lamiids</taxon>
        <taxon>Lamiales</taxon>
        <taxon>Pedaliaceae</taxon>
        <taxon>Sesamum</taxon>
    </lineage>
</organism>
<protein>
    <recommendedName>
        <fullName evidence="1">Retrotransposon gag domain-containing protein</fullName>
    </recommendedName>
</protein>
<gene>
    <name evidence="2" type="ORF">Sradi_5411300</name>
</gene>
<reference evidence="2" key="2">
    <citation type="journal article" date="2024" name="Plant">
        <title>Genomic evolution and insights into agronomic trait innovations of Sesamum species.</title>
        <authorList>
            <person name="Miao H."/>
            <person name="Wang L."/>
            <person name="Qu L."/>
            <person name="Liu H."/>
            <person name="Sun Y."/>
            <person name="Le M."/>
            <person name="Wang Q."/>
            <person name="Wei S."/>
            <person name="Zheng Y."/>
            <person name="Lin W."/>
            <person name="Duan Y."/>
            <person name="Cao H."/>
            <person name="Xiong S."/>
            <person name="Wang X."/>
            <person name="Wei L."/>
            <person name="Li C."/>
            <person name="Ma Q."/>
            <person name="Ju M."/>
            <person name="Zhao R."/>
            <person name="Li G."/>
            <person name="Mu C."/>
            <person name="Tian Q."/>
            <person name="Mei H."/>
            <person name="Zhang T."/>
            <person name="Gao T."/>
            <person name="Zhang H."/>
        </authorList>
    </citation>
    <scope>NUCLEOTIDE SEQUENCE</scope>
    <source>
        <strain evidence="2">G02</strain>
    </source>
</reference>
<dbReference type="Pfam" id="PF03732">
    <property type="entry name" value="Retrotrans_gag"/>
    <property type="match status" value="1"/>
</dbReference>
<proteinExistence type="predicted"/>
<name>A0AAW2L7W4_SESRA</name>
<dbReference type="InterPro" id="IPR005162">
    <property type="entry name" value="Retrotrans_gag_dom"/>
</dbReference>
<sequence length="227" mass="26614">MRGLEDKQVRMRSMGVWIKSLSVVEQLQQYNKNKSILGEGLTAFVEKGSTSRAAAHNSYRQDISKLPRQEHYNSQHTGTHNALNKMEFPYSDGENARSWVRMCARYFRLIPILEDQKIPMASVYMQGRAEVWYQGYTEKKDFQSWEELVINILERFEDLDSEGVMTEINKLHHETSVNAYLERFKELKDQMLIFNRNLEEDFFMLKFISGLCDKLAGMNTGRLAYVM</sequence>